<dbReference type="Gene3D" id="3.30.70.360">
    <property type="match status" value="1"/>
</dbReference>
<dbReference type="InterPro" id="IPR011650">
    <property type="entry name" value="Peptidase_M20_dimer"/>
</dbReference>
<name>A0A6L9UJ29_9HYPH</name>
<dbReference type="Gene3D" id="3.40.630.10">
    <property type="entry name" value="Zn peptidases"/>
    <property type="match status" value="1"/>
</dbReference>
<dbReference type="GO" id="GO:0046872">
    <property type="term" value="F:metal ion binding"/>
    <property type="evidence" value="ECO:0007669"/>
    <property type="project" value="UniProtKB-KW"/>
</dbReference>
<dbReference type="SUPFAM" id="SSF53187">
    <property type="entry name" value="Zn-dependent exopeptidases"/>
    <property type="match status" value="1"/>
</dbReference>
<keyword evidence="2" id="KW-0464">Manganese</keyword>
<keyword evidence="1 4" id="KW-0378">Hydrolase</keyword>
<keyword evidence="2" id="KW-0479">Metal-binding</keyword>
<sequence length="385" mass="40607">MFLTEGDIGDLVRFRHDLHRHPEISGEEHETAGRVVSFLTPLKPDRIMTGLGGTGVAAVFEGKGSGPTLLFRCELDALPIAETRDIAHKSLVAGKGHMCGHDGHMAIMAGLAHGLSRERLRRGRVVLLFQPAEETGAGAAAVLDDPRFAEIRPDFSFSLHNSPGLAFGEVALAEGPVNCASRGIRIRLTGRTAHASTPRSGKSPMGAVAALMTALAAMSVDGARDESLSMVTVTHASLGEPTFGVAPGTAEVWATLRTLIDDRMEHLCNEVEALVKQVATAEGLGLSIDYSDIFSHCENSPEAVARLAEALEQQGIAFGRGNLPMLGSEDFGRFRAVAPSAMFLLGAGPNCPALHSPDYDFPDGLIGIGAGVFMRVVQNMLGDAA</sequence>
<gene>
    <name evidence="4" type="ORF">GR212_31765</name>
</gene>
<dbReference type="Pfam" id="PF07687">
    <property type="entry name" value="M20_dimer"/>
    <property type="match status" value="1"/>
</dbReference>
<evidence type="ECO:0000313" key="4">
    <source>
        <dbReference type="EMBL" id="NEI74137.1"/>
    </source>
</evidence>
<proteinExistence type="predicted"/>
<dbReference type="InterPro" id="IPR017439">
    <property type="entry name" value="Amidohydrolase"/>
</dbReference>
<protein>
    <submittedName>
        <fullName evidence="4">Amidohydrolase</fullName>
    </submittedName>
</protein>
<dbReference type="RefSeq" id="WP_163993110.1">
    <property type="nucleotide sequence ID" value="NZ_WUEY01000026.1"/>
</dbReference>
<dbReference type="PANTHER" id="PTHR11014:SF169">
    <property type="entry name" value="CLAN MH, FAMILY M20, PEPTIDASE T-LIKE METALLOPEPTIDASE"/>
    <property type="match status" value="1"/>
</dbReference>
<comment type="cofactor">
    <cofactor evidence="2">
        <name>Mn(2+)</name>
        <dbReference type="ChEBI" id="CHEBI:29035"/>
    </cofactor>
    <text evidence="2">The Mn(2+) ion enhances activity.</text>
</comment>
<dbReference type="Proteomes" id="UP000483035">
    <property type="component" value="Unassembled WGS sequence"/>
</dbReference>
<reference evidence="4 5" key="1">
    <citation type="submission" date="2019-12" db="EMBL/GenBank/DDBJ databases">
        <title>Rhizobium genotypes associated with high levels of biological nitrogen fixation by grain legumes in a temperate-maritime cropping system.</title>
        <authorList>
            <person name="Maluk M."/>
            <person name="Francesc Ferrando Molina F."/>
            <person name="Lopez Del Egido L."/>
            <person name="Lafos M."/>
            <person name="Langarica-Fuentes A."/>
            <person name="Gebre Yohannes G."/>
            <person name="Young M.W."/>
            <person name="Martin P."/>
            <person name="Gantlett R."/>
            <person name="Kenicer G."/>
            <person name="Hawes C."/>
            <person name="Begg G.S."/>
            <person name="Quilliam R.S."/>
            <person name="Squire G.R."/>
            <person name="Poole P.S."/>
            <person name="Young P.W."/>
            <person name="Iannetta P.M."/>
            <person name="James E.K."/>
        </authorList>
    </citation>
    <scope>NUCLEOTIDE SEQUENCE [LARGE SCALE GENOMIC DNA]</scope>
    <source>
        <strain evidence="4 5">JHI1118</strain>
    </source>
</reference>
<feature type="domain" description="Peptidase M20 dimerisation" evidence="3">
    <location>
        <begin position="183"/>
        <end position="279"/>
    </location>
</feature>
<evidence type="ECO:0000259" key="3">
    <source>
        <dbReference type="Pfam" id="PF07687"/>
    </source>
</evidence>
<dbReference type="GO" id="GO:0016787">
    <property type="term" value="F:hydrolase activity"/>
    <property type="evidence" value="ECO:0007669"/>
    <property type="project" value="UniProtKB-KW"/>
</dbReference>
<organism evidence="4 5">
    <name type="scientific">Rhizobium lusitanum</name>
    <dbReference type="NCBI Taxonomy" id="293958"/>
    <lineage>
        <taxon>Bacteria</taxon>
        <taxon>Pseudomonadati</taxon>
        <taxon>Pseudomonadota</taxon>
        <taxon>Alphaproteobacteria</taxon>
        <taxon>Hyphomicrobiales</taxon>
        <taxon>Rhizobiaceae</taxon>
        <taxon>Rhizobium/Agrobacterium group</taxon>
        <taxon>Rhizobium</taxon>
    </lineage>
</organism>
<dbReference type="AlphaFoldDB" id="A0A6L9UJ29"/>
<evidence type="ECO:0000256" key="2">
    <source>
        <dbReference type="PIRSR" id="PIRSR005962-1"/>
    </source>
</evidence>
<feature type="binding site" evidence="2">
    <location>
        <position position="160"/>
    </location>
    <ligand>
        <name>Mn(2+)</name>
        <dbReference type="ChEBI" id="CHEBI:29035"/>
        <label>2</label>
    </ligand>
</feature>
<evidence type="ECO:0000313" key="5">
    <source>
        <dbReference type="Proteomes" id="UP000483035"/>
    </source>
</evidence>
<dbReference type="PANTHER" id="PTHR11014">
    <property type="entry name" value="PEPTIDASE M20 FAMILY MEMBER"/>
    <property type="match status" value="1"/>
</dbReference>
<feature type="binding site" evidence="2">
    <location>
        <position position="101"/>
    </location>
    <ligand>
        <name>Mn(2+)</name>
        <dbReference type="ChEBI" id="CHEBI:29035"/>
        <label>2</label>
    </ligand>
</feature>
<feature type="binding site" evidence="2">
    <location>
        <position position="99"/>
    </location>
    <ligand>
        <name>Mn(2+)</name>
        <dbReference type="ChEBI" id="CHEBI:29035"/>
        <label>2</label>
    </ligand>
</feature>
<dbReference type="SUPFAM" id="SSF55031">
    <property type="entry name" value="Bacterial exopeptidase dimerisation domain"/>
    <property type="match status" value="1"/>
</dbReference>
<feature type="binding site" evidence="2">
    <location>
        <position position="134"/>
    </location>
    <ligand>
        <name>Mn(2+)</name>
        <dbReference type="ChEBI" id="CHEBI:29035"/>
        <label>2</label>
    </ligand>
</feature>
<dbReference type="InterPro" id="IPR002933">
    <property type="entry name" value="Peptidase_M20"/>
</dbReference>
<evidence type="ECO:0000256" key="1">
    <source>
        <dbReference type="ARBA" id="ARBA00022801"/>
    </source>
</evidence>
<dbReference type="NCBIfam" id="TIGR01891">
    <property type="entry name" value="amidohydrolases"/>
    <property type="match status" value="1"/>
</dbReference>
<comment type="caution">
    <text evidence="4">The sequence shown here is derived from an EMBL/GenBank/DDBJ whole genome shotgun (WGS) entry which is preliminary data.</text>
</comment>
<feature type="binding site" evidence="2">
    <location>
        <position position="355"/>
    </location>
    <ligand>
        <name>Mn(2+)</name>
        <dbReference type="ChEBI" id="CHEBI:29035"/>
        <label>2</label>
    </ligand>
</feature>
<accession>A0A6L9UJ29</accession>
<dbReference type="Pfam" id="PF01546">
    <property type="entry name" value="Peptidase_M20"/>
    <property type="match status" value="1"/>
</dbReference>
<dbReference type="PIRSF" id="PIRSF005962">
    <property type="entry name" value="Pept_M20D_amidohydro"/>
    <property type="match status" value="1"/>
</dbReference>
<dbReference type="InterPro" id="IPR036264">
    <property type="entry name" value="Bact_exopeptidase_dim_dom"/>
</dbReference>
<dbReference type="EMBL" id="WUEY01000026">
    <property type="protein sequence ID" value="NEI74137.1"/>
    <property type="molecule type" value="Genomic_DNA"/>
</dbReference>